<accession>A0A8H7DU99</accession>
<keyword evidence="4" id="KW-1185">Reference proteome</keyword>
<dbReference type="InterPro" id="IPR017853">
    <property type="entry name" value="GH"/>
</dbReference>
<feature type="compositionally biased region" description="Low complexity" evidence="1">
    <location>
        <begin position="30"/>
        <end position="41"/>
    </location>
</feature>
<organism evidence="3 4">
    <name type="scientific">Pleurotus ostreatus</name>
    <name type="common">Oyster mushroom</name>
    <name type="synonym">White-rot fungus</name>
    <dbReference type="NCBI Taxonomy" id="5322"/>
    <lineage>
        <taxon>Eukaryota</taxon>
        <taxon>Fungi</taxon>
        <taxon>Dikarya</taxon>
        <taxon>Basidiomycota</taxon>
        <taxon>Agaricomycotina</taxon>
        <taxon>Agaricomycetes</taxon>
        <taxon>Agaricomycetidae</taxon>
        <taxon>Agaricales</taxon>
        <taxon>Pleurotineae</taxon>
        <taxon>Pleurotaceae</taxon>
        <taxon>Pleurotus</taxon>
    </lineage>
</organism>
<dbReference type="InterPro" id="IPR052974">
    <property type="entry name" value="GH79_Enzymes"/>
</dbReference>
<sequence>MPQQSQSLVHHHSHSREEVLRASDANRTQAAHADAAPSTAASIKPSPHRRSRTPTVPSFLAGTMPRTFLLLLVALSAALVTAAKPPVNISFPEQPTREQTNVVDDNFIGISFELSSFDTLWGHRGDSIPTAMQNYLGNIRARMTSPLRIRVGGNGMDASIYKPDLKDKMLELTDPEAYFNDIPTDFGPVLFEVMNGMYEKVGPMQFIVGVSMRDPDNFSNGVALAKDAEEILGSRLDALLLGNEPDLYAGHGKRDNYTLDMYIPEIGEMISLMESDGLLKEKHIGGPTICCGWGLEDVMDAGYTQYPFKYYTLQQYPNHACSGFNEKNTNISYYLTHNNVAEYVHWDKVGVDRAKALGIPVLLSEYNTVACGGSNISSTFAATLWAIDAGLKAGASNYSAIFLHTREHDIRYNLFDPPTPETPMDINWRTGSPYYSALFLSEVTSVYGSVIVDLGLDGSNTNPNSTVATYGIYDDGGTSRGKLALINYENTASRNFTIPADTSGDFVEYRVLTAPDVREEYEITWAGQTVRENGILDGEQETIRVDCGGGCTIEVPGPGAALVVLWPDQSDQFFRGNSTVAPLNASSSATSTLSSPLATLVTVSFAAILLLLW</sequence>
<comment type="caution">
    <text evidence="3">The sequence shown here is derived from an EMBL/GenBank/DDBJ whole genome shotgun (WGS) entry which is preliminary data.</text>
</comment>
<dbReference type="RefSeq" id="XP_036632202.1">
    <property type="nucleotide sequence ID" value="XM_036776183.1"/>
</dbReference>
<dbReference type="InterPro" id="IPR013780">
    <property type="entry name" value="Glyco_hydro_b"/>
</dbReference>
<dbReference type="VEuPathDB" id="FungiDB:PC9H_006639"/>
<proteinExistence type="predicted"/>
<dbReference type="SUPFAM" id="SSF51445">
    <property type="entry name" value="(Trans)glycosidases"/>
    <property type="match status" value="1"/>
</dbReference>
<dbReference type="Gene3D" id="3.20.20.80">
    <property type="entry name" value="Glycosidases"/>
    <property type="match status" value="1"/>
</dbReference>
<dbReference type="Gene3D" id="2.60.40.1180">
    <property type="entry name" value="Golgi alpha-mannosidase II"/>
    <property type="match status" value="1"/>
</dbReference>
<feature type="region of interest" description="Disordered" evidence="1">
    <location>
        <begin position="1"/>
        <end position="58"/>
    </location>
</feature>
<reference evidence="3" key="1">
    <citation type="submission" date="2019-07" db="EMBL/GenBank/DDBJ databases">
        <authorList>
            <person name="Palmer J.M."/>
        </authorList>
    </citation>
    <scope>NUCLEOTIDE SEQUENCE</scope>
    <source>
        <strain evidence="3">PC9</strain>
    </source>
</reference>
<evidence type="ECO:0000313" key="3">
    <source>
        <dbReference type="EMBL" id="KAF7430924.1"/>
    </source>
</evidence>
<evidence type="ECO:0000313" key="4">
    <source>
        <dbReference type="Proteomes" id="UP000623687"/>
    </source>
</evidence>
<dbReference type="PANTHER" id="PTHR36183:SF2">
    <property type="entry name" value="BETA-GLUCURONIDASE C-TERMINAL DOMAIN-CONTAINING PROTEIN"/>
    <property type="match status" value="1"/>
</dbReference>
<dbReference type="Proteomes" id="UP000623687">
    <property type="component" value="Unassembled WGS sequence"/>
</dbReference>
<dbReference type="EMBL" id="JACETU010000004">
    <property type="protein sequence ID" value="KAF7430924.1"/>
    <property type="molecule type" value="Genomic_DNA"/>
</dbReference>
<feature type="domain" description="Beta-glucuronidase C-terminal" evidence="2">
    <location>
        <begin position="470"/>
        <end position="562"/>
    </location>
</feature>
<dbReference type="OrthoDB" id="2796951at2759"/>
<dbReference type="GeneID" id="59376457"/>
<name>A0A8H7DU99_PLEOS</name>
<dbReference type="InterPro" id="IPR031728">
    <property type="entry name" value="GlcAase_C"/>
</dbReference>
<evidence type="ECO:0000259" key="2">
    <source>
        <dbReference type="Pfam" id="PF16862"/>
    </source>
</evidence>
<gene>
    <name evidence="3" type="ORF">PC9H_006639</name>
</gene>
<protein>
    <recommendedName>
        <fullName evidence="2">Beta-glucuronidase C-terminal domain-containing protein</fullName>
    </recommendedName>
</protein>
<evidence type="ECO:0000256" key="1">
    <source>
        <dbReference type="SAM" id="MobiDB-lite"/>
    </source>
</evidence>
<dbReference type="AlphaFoldDB" id="A0A8H7DU99"/>
<dbReference type="Pfam" id="PF16862">
    <property type="entry name" value="Glyco_hydro_79C"/>
    <property type="match status" value="1"/>
</dbReference>
<dbReference type="PANTHER" id="PTHR36183">
    <property type="entry name" value="BETA-GLUCURONIDASE"/>
    <property type="match status" value="1"/>
</dbReference>